<protein>
    <recommendedName>
        <fullName evidence="2">phospholipase A2</fullName>
        <ecNumber evidence="2">3.1.1.4</ecNumber>
    </recommendedName>
    <alternativeName>
        <fullName evidence="5">Phosphatidylcholine 2-acylhydrolase</fullName>
    </alternativeName>
</protein>
<evidence type="ECO:0000256" key="4">
    <source>
        <dbReference type="ARBA" id="ARBA00023098"/>
    </source>
</evidence>
<keyword evidence="3" id="KW-0442">Lipid degradation</keyword>
<evidence type="ECO:0000259" key="6">
    <source>
        <dbReference type="Pfam" id="PF05826"/>
    </source>
</evidence>
<name>A0A4Y0BKI6_ANOFN</name>
<evidence type="ECO:0000256" key="2">
    <source>
        <dbReference type="ARBA" id="ARBA00013278"/>
    </source>
</evidence>
<evidence type="ECO:0000256" key="1">
    <source>
        <dbReference type="ARBA" id="ARBA00001913"/>
    </source>
</evidence>
<evidence type="ECO:0000256" key="3">
    <source>
        <dbReference type="ARBA" id="ARBA00022963"/>
    </source>
</evidence>
<reference evidence="7" key="1">
    <citation type="submission" date="2020-05" db="UniProtKB">
        <authorList>
            <consortium name="EnsemblMetazoa"/>
        </authorList>
    </citation>
    <scope>IDENTIFICATION</scope>
    <source>
        <strain evidence="7">FUMOZ</strain>
    </source>
</reference>
<proteinExistence type="predicted"/>
<dbReference type="AlphaFoldDB" id="A0A4Y0BKI6"/>
<accession>A0A4Y0BKI6</accession>
<keyword evidence="4" id="KW-0443">Lipid metabolism</keyword>
<dbReference type="GO" id="GO:0050482">
    <property type="term" value="P:arachidonate secretion"/>
    <property type="evidence" value="ECO:0007669"/>
    <property type="project" value="InterPro"/>
</dbReference>
<dbReference type="GO" id="GO:0004623">
    <property type="term" value="F:phospholipase A2 activity"/>
    <property type="evidence" value="ECO:0007669"/>
    <property type="project" value="UniProtKB-EC"/>
</dbReference>
<dbReference type="EC" id="3.1.1.4" evidence="2"/>
<organism evidence="7">
    <name type="scientific">Anopheles funestus</name>
    <name type="common">African malaria mosquito</name>
    <dbReference type="NCBI Taxonomy" id="62324"/>
    <lineage>
        <taxon>Eukaryota</taxon>
        <taxon>Metazoa</taxon>
        <taxon>Ecdysozoa</taxon>
        <taxon>Arthropoda</taxon>
        <taxon>Hexapoda</taxon>
        <taxon>Insecta</taxon>
        <taxon>Pterygota</taxon>
        <taxon>Neoptera</taxon>
        <taxon>Endopterygota</taxon>
        <taxon>Diptera</taxon>
        <taxon>Nematocera</taxon>
        <taxon>Culicoidea</taxon>
        <taxon>Culicidae</taxon>
        <taxon>Anophelinae</taxon>
        <taxon>Anopheles</taxon>
    </lineage>
</organism>
<dbReference type="Pfam" id="PF05826">
    <property type="entry name" value="Phospholip_A2_2"/>
    <property type="match status" value="2"/>
</dbReference>
<evidence type="ECO:0000313" key="7">
    <source>
        <dbReference type="EnsemblMetazoa" id="AFUN020575-PA"/>
    </source>
</evidence>
<dbReference type="CDD" id="cd00618">
    <property type="entry name" value="PLA2_like"/>
    <property type="match status" value="1"/>
</dbReference>
<dbReference type="STRING" id="62324.A0A4Y0BKI6"/>
<dbReference type="GO" id="GO:0016042">
    <property type="term" value="P:lipid catabolic process"/>
    <property type="evidence" value="ECO:0007669"/>
    <property type="project" value="UniProtKB-KW"/>
</dbReference>
<dbReference type="PANTHER" id="PTHR12253">
    <property type="entry name" value="RH14732P"/>
    <property type="match status" value="1"/>
</dbReference>
<dbReference type="Gene3D" id="1.20.90.10">
    <property type="entry name" value="Phospholipase A2 domain"/>
    <property type="match status" value="2"/>
</dbReference>
<feature type="domain" description="Phospholipase A2-like central" evidence="6">
    <location>
        <begin position="328"/>
        <end position="396"/>
    </location>
</feature>
<sequence>MSKVKVHSTQMHLARLESVLTTIRLCVTVLALLLMTVTGTVQPEANSIVTGRTIHHPLPHHYRHHLHRGVTKQKFDNIGDGGGGGDGGGHGDGDRKFMQLGNFILTDILNDGERERRISWNGVIGKETSLADNSSNKTLSLWQMVNNKYLIQIIYNSDGQMMDCEYVRQRGMVQQFRTRFISEFFQAQARNFTSPFNGLASSTTLHHSLVSDRDFQQYIEHDIVTAEMEELQYNVYEFPAGVPDTHQTIDAFGMRNLTYIPLHAQSDIPSDLLEQLNFRELKQRCNVRHMQLKEIAQGLQSPDPEHQRIASENLQRHKRAVSDWFLSPNTKWCGKGHSASVYHQLGGASRADMCCRKHDHCKIMIPAMGTMWELFNFRPFTISHCSCDTRQRRDLSSMLRVPGTKWCGKGWSARNYVEMGGYSKADRCCRQHDLSCPFWILGFETKYNLFNWRVNTLMHCGCDERFRTCLKMADSSDANLVGKLFFNIVQMKCFVLKPETVCVKRTWWNKCEKKIRRKRAHLRDNRKF</sequence>
<dbReference type="GO" id="GO:0006644">
    <property type="term" value="P:phospholipid metabolic process"/>
    <property type="evidence" value="ECO:0007669"/>
    <property type="project" value="InterPro"/>
</dbReference>
<dbReference type="CDD" id="cd04704">
    <property type="entry name" value="PLA2_bee_venom_like"/>
    <property type="match status" value="1"/>
</dbReference>
<feature type="domain" description="Phospholipase A2-like central" evidence="6">
    <location>
        <begin position="401"/>
        <end position="496"/>
    </location>
</feature>
<dbReference type="VEuPathDB" id="VectorBase:AFUN2_006925"/>
<dbReference type="SUPFAM" id="SSF48619">
    <property type="entry name" value="Phospholipase A2, PLA2"/>
    <property type="match status" value="2"/>
</dbReference>
<comment type="cofactor">
    <cofactor evidence="1">
        <name>Ca(2+)</name>
        <dbReference type="ChEBI" id="CHEBI:29108"/>
    </cofactor>
</comment>
<evidence type="ECO:0000256" key="5">
    <source>
        <dbReference type="ARBA" id="ARBA00029903"/>
    </source>
</evidence>
<dbReference type="InterPro" id="IPR016090">
    <property type="entry name" value="PLA2-like_dom"/>
</dbReference>
<dbReference type="EnsemblMetazoa" id="AFUN020575-RA">
    <property type="protein sequence ID" value="AFUN020575-PA"/>
    <property type="gene ID" value="AFUN020575"/>
</dbReference>
<dbReference type="InterPro" id="IPR036444">
    <property type="entry name" value="PLipase_A2_dom_sf"/>
</dbReference>
<dbReference type="VEuPathDB" id="VectorBase:AFUN020575"/>